<name>A0A2C8FC87_9BACT</name>
<protein>
    <submittedName>
        <fullName evidence="1">Uncharacterized protein</fullName>
    </submittedName>
</protein>
<accession>A0A2C8FC87</accession>
<proteinExistence type="predicted"/>
<keyword evidence="2" id="KW-1185">Reference proteome</keyword>
<evidence type="ECO:0000313" key="2">
    <source>
        <dbReference type="Proteomes" id="UP000219215"/>
    </source>
</evidence>
<gene>
    <name evidence="1" type="ORF">DPRO_3224</name>
</gene>
<dbReference type="EMBL" id="LT907975">
    <property type="protein sequence ID" value="SOB60136.1"/>
    <property type="molecule type" value="Genomic_DNA"/>
</dbReference>
<dbReference type="AlphaFoldDB" id="A0A2C8FC87"/>
<evidence type="ECO:0000313" key="1">
    <source>
        <dbReference type="EMBL" id="SOB60136.1"/>
    </source>
</evidence>
<dbReference type="OrthoDB" id="9867960at2"/>
<dbReference type="KEGG" id="pprf:DPRO_3224"/>
<sequence>MLEDVEVNIPEYFRFMAEYAGPMALKLSQRLHGKPDCFDYDEHAAIDCPAFINEKLADMQEYVPDVVEAINSLGRSVSEYEILNAFEDIDRACDPILTSMDEVKCALFEDVEEAKPLLLNVMGRVIQDVALMLQQLHQAVLTPEHCIEDYEDSLVMDLTVEFRIDEEMAALEAWANRQNRTSGGGWGGLLGAFGLGWWMASD</sequence>
<dbReference type="Proteomes" id="UP000219215">
    <property type="component" value="Chromosome DPRO"/>
</dbReference>
<dbReference type="RefSeq" id="WP_097012905.1">
    <property type="nucleotide sequence ID" value="NZ_LT907975.1"/>
</dbReference>
<reference evidence="2" key="1">
    <citation type="submission" date="2017-09" db="EMBL/GenBank/DDBJ databases">
        <authorList>
            <person name="Regsiter A."/>
            <person name="William W."/>
        </authorList>
    </citation>
    <scope>NUCLEOTIDE SEQUENCE [LARGE SCALE GENOMIC DNA]</scope>
    <source>
        <strain evidence="2">500-1</strain>
    </source>
</reference>
<organism evidence="1 2">
    <name type="scientific">Pseudodesulfovibrio profundus</name>
    <dbReference type="NCBI Taxonomy" id="57320"/>
    <lineage>
        <taxon>Bacteria</taxon>
        <taxon>Pseudomonadati</taxon>
        <taxon>Thermodesulfobacteriota</taxon>
        <taxon>Desulfovibrionia</taxon>
        <taxon>Desulfovibrionales</taxon>
        <taxon>Desulfovibrionaceae</taxon>
    </lineage>
</organism>